<evidence type="ECO:0000313" key="2">
    <source>
        <dbReference type="EMBL" id="EME84643.1"/>
    </source>
</evidence>
<dbReference type="GeneID" id="19330886"/>
<organism evidence="2 3">
    <name type="scientific">Pseudocercospora fijiensis (strain CIRAD86)</name>
    <name type="common">Black leaf streak disease fungus</name>
    <name type="synonym">Mycosphaerella fijiensis</name>
    <dbReference type="NCBI Taxonomy" id="383855"/>
    <lineage>
        <taxon>Eukaryota</taxon>
        <taxon>Fungi</taxon>
        <taxon>Dikarya</taxon>
        <taxon>Ascomycota</taxon>
        <taxon>Pezizomycotina</taxon>
        <taxon>Dothideomycetes</taxon>
        <taxon>Dothideomycetidae</taxon>
        <taxon>Mycosphaerellales</taxon>
        <taxon>Mycosphaerellaceae</taxon>
        <taxon>Pseudocercospora</taxon>
    </lineage>
</organism>
<sequence length="702" mass="76330">MSAFKSASTSNSASFWPILPPSYPLGVRNSYLSAWMPGNKATDLPSSAPKFWNGQQLGWSVMARVDEKGYSLFGVPSAGKDVTPGSVRGATYTTTHSSFFVDAGSATFILDFFSPVAPNNYVRHSLPFSYLTVSASAKDGKRHSVQIYSDMDSSWTGHFEEDDDMIWNSTTRANSTTVMALASVASVNGAPFSEVNDMAQWGTAVYCSRPNGGDANALTHAVGELGRTRNDFIRHGEMRGDGDISTTWQPGAGLAFSYDMDSIETTRNATFVIGHVRDPDLNYLGDSRRSYWKSACDDDNWIACGCDLALNDFAAADAESRAFDSAIAANAESVGGSKYSDILQLSVRQTFGAMDMTVSNDLNTSDVMIFQKGISSNGNVNKVDVIFRLSPILYVVAPEWIRLLAEPVMRYLASGRWGFSFTIHDIGSHYPNVTGHDDGFAEPTPLEECGDMILLAYMYQTATGDTDWTAQYSSLFQSYADYLVEGGLYPSDQVSSDDDAGASANQTSLAMKSAIALNAFGRMTAQTDYSDVGLQFADVLYNQGAGLDSDRTHFTLVQGEDESWTTAYNLYIDVLLNLETFPSEAYTLQSAYYTSVRSEAGVALDSRVSWGKTDWMLWAAAVAQQSGNEDVRDMFVDDVHAFISNGQSDKPFGDRFFVGNSGGDEAGTWDSYRARPVVGGLFALLALNGPTMWLGDAEQGNE</sequence>
<dbReference type="STRING" id="383855.M3B5L3"/>
<dbReference type="AlphaFoldDB" id="M3B5L3"/>
<dbReference type="OrthoDB" id="3918848at2759"/>
<dbReference type="eggNOG" id="ENOG502SHC8">
    <property type="taxonomic scope" value="Eukaryota"/>
</dbReference>
<dbReference type="InterPro" id="IPR052743">
    <property type="entry name" value="Glutaminase_GtaA"/>
</dbReference>
<dbReference type="InterPro" id="IPR032514">
    <property type="entry name" value="GtaA_central"/>
</dbReference>
<gene>
    <name evidence="2" type="ORF">MYCFIDRAFT_134041</name>
</gene>
<feature type="domain" description="Ribonucleotide reductase large subunit" evidence="1">
    <location>
        <begin position="16"/>
        <end position="37"/>
    </location>
</feature>
<name>M3B5L3_PSEFD</name>
<dbReference type="Proteomes" id="UP000016932">
    <property type="component" value="Unassembled WGS sequence"/>
</dbReference>
<dbReference type="VEuPathDB" id="FungiDB:MYCFIDRAFT_134041"/>
<protein>
    <recommendedName>
        <fullName evidence="1">Ribonucleotide reductase large subunit domain-containing protein</fullName>
    </recommendedName>
</protein>
<dbReference type="PROSITE" id="PS00089">
    <property type="entry name" value="RIBORED_LARGE"/>
    <property type="match status" value="1"/>
</dbReference>
<accession>M3B5L3</accession>
<dbReference type="EMBL" id="KB446557">
    <property type="protein sequence ID" value="EME84643.1"/>
    <property type="molecule type" value="Genomic_DNA"/>
</dbReference>
<dbReference type="RefSeq" id="XP_007925267.1">
    <property type="nucleotide sequence ID" value="XM_007927076.1"/>
</dbReference>
<dbReference type="KEGG" id="pfj:MYCFIDRAFT_134041"/>
<proteinExistence type="predicted"/>
<dbReference type="PANTHER" id="PTHR31987:SF14">
    <property type="entry name" value="PUTATIVE (AFU_ORTHOLOGUE AFUA_6G09910)-RELATED"/>
    <property type="match status" value="1"/>
</dbReference>
<dbReference type="HOGENOM" id="CLU_008020_1_0_1"/>
<dbReference type="InterPro" id="IPR013346">
    <property type="entry name" value="NrdE_NrdA_C"/>
</dbReference>
<keyword evidence="3" id="KW-1185">Reference proteome</keyword>
<dbReference type="Pfam" id="PF16335">
    <property type="entry name" value="GtaA_6_Hairpin"/>
    <property type="match status" value="1"/>
</dbReference>
<evidence type="ECO:0000259" key="1">
    <source>
        <dbReference type="PROSITE" id="PS00089"/>
    </source>
</evidence>
<dbReference type="PANTHER" id="PTHR31987">
    <property type="entry name" value="GLUTAMINASE A-RELATED"/>
    <property type="match status" value="1"/>
</dbReference>
<dbReference type="InterPro" id="IPR033433">
    <property type="entry name" value="GtaA_N"/>
</dbReference>
<evidence type="ECO:0000313" key="3">
    <source>
        <dbReference type="Proteomes" id="UP000016932"/>
    </source>
</evidence>
<dbReference type="Pfam" id="PF17168">
    <property type="entry name" value="DUF5127"/>
    <property type="match status" value="1"/>
</dbReference>
<reference evidence="2 3" key="1">
    <citation type="journal article" date="2012" name="PLoS Pathog.">
        <title>Diverse lifestyles and strategies of plant pathogenesis encoded in the genomes of eighteen Dothideomycetes fungi.</title>
        <authorList>
            <person name="Ohm R.A."/>
            <person name="Feau N."/>
            <person name="Henrissat B."/>
            <person name="Schoch C.L."/>
            <person name="Horwitz B.A."/>
            <person name="Barry K.W."/>
            <person name="Condon B.J."/>
            <person name="Copeland A.C."/>
            <person name="Dhillon B."/>
            <person name="Glaser F."/>
            <person name="Hesse C.N."/>
            <person name="Kosti I."/>
            <person name="LaButti K."/>
            <person name="Lindquist E.A."/>
            <person name="Lucas S."/>
            <person name="Salamov A.A."/>
            <person name="Bradshaw R.E."/>
            <person name="Ciuffetti L."/>
            <person name="Hamelin R.C."/>
            <person name="Kema G.H.J."/>
            <person name="Lawrence C."/>
            <person name="Scott J.A."/>
            <person name="Spatafora J.W."/>
            <person name="Turgeon B.G."/>
            <person name="de Wit P.J.G.M."/>
            <person name="Zhong S."/>
            <person name="Goodwin S.B."/>
            <person name="Grigoriev I.V."/>
        </authorList>
    </citation>
    <scope>NUCLEOTIDE SEQUENCE [LARGE SCALE GENOMIC DNA]</scope>
    <source>
        <strain evidence="2 3">CIRAD86</strain>
    </source>
</reference>